<keyword evidence="2" id="KW-1185">Reference proteome</keyword>
<dbReference type="Pfam" id="PF11209">
    <property type="entry name" value="LmeA"/>
    <property type="match status" value="1"/>
</dbReference>
<name>A0AAP5I3X2_9CYAN</name>
<dbReference type="AlphaFoldDB" id="A0AAP5I3X2"/>
<dbReference type="EMBL" id="JAALHA020000002">
    <property type="protein sequence ID" value="MDR9894220.1"/>
    <property type="molecule type" value="Genomic_DNA"/>
</dbReference>
<evidence type="ECO:0000313" key="1">
    <source>
        <dbReference type="EMBL" id="MDR9894220.1"/>
    </source>
</evidence>
<reference evidence="2" key="1">
    <citation type="journal article" date="2021" name="Science">
        <title>Hunting the eagle killer: A cyanobacterial neurotoxin causes vacuolar myelinopathy.</title>
        <authorList>
            <person name="Breinlinger S."/>
            <person name="Phillips T.J."/>
            <person name="Haram B.N."/>
            <person name="Mares J."/>
            <person name="Martinez Yerena J.A."/>
            <person name="Hrouzek P."/>
            <person name="Sobotka R."/>
            <person name="Henderson W.M."/>
            <person name="Schmieder P."/>
            <person name="Williams S.M."/>
            <person name="Lauderdale J.D."/>
            <person name="Wilde H.D."/>
            <person name="Gerrin W."/>
            <person name="Kust A."/>
            <person name="Washington J.W."/>
            <person name="Wagner C."/>
            <person name="Geier B."/>
            <person name="Liebeke M."/>
            <person name="Enke H."/>
            <person name="Niedermeyer T.H.J."/>
            <person name="Wilde S.B."/>
        </authorList>
    </citation>
    <scope>NUCLEOTIDE SEQUENCE [LARGE SCALE GENOMIC DNA]</scope>
    <source>
        <strain evidence="2">Thurmond2011</strain>
    </source>
</reference>
<dbReference type="RefSeq" id="WP_208349016.1">
    <property type="nucleotide sequence ID" value="NZ_JAALHA020000002.1"/>
</dbReference>
<organism evidence="1 2">
    <name type="scientific">Aetokthonos hydrillicola Thurmond2011</name>
    <dbReference type="NCBI Taxonomy" id="2712845"/>
    <lineage>
        <taxon>Bacteria</taxon>
        <taxon>Bacillati</taxon>
        <taxon>Cyanobacteriota</taxon>
        <taxon>Cyanophyceae</taxon>
        <taxon>Nostocales</taxon>
        <taxon>Hapalosiphonaceae</taxon>
        <taxon>Aetokthonos</taxon>
    </lineage>
</organism>
<proteinExistence type="predicted"/>
<gene>
    <name evidence="1" type="ORF">G7B40_006485</name>
</gene>
<dbReference type="Proteomes" id="UP000667802">
    <property type="component" value="Unassembled WGS sequence"/>
</dbReference>
<protein>
    <submittedName>
        <fullName evidence="1">DUF2993 domain-containing protein</fullName>
    </submittedName>
</protein>
<dbReference type="InterPro" id="IPR021373">
    <property type="entry name" value="DUF2993"/>
</dbReference>
<sequence length="245" mass="27126">MPDEQRLEAQILSKEAERRLSDQLDKSEDINVDVQTDLLKIFQGKMDGVYLSGKGLVFKGIRLQDIKLQTDSLAVNPFSALFGEIQLDQPVNATVSLTLTDSDINSALKSDVVSSKISKLDLNVDGEIVSLEPQEIQIFLPGNNKMAFAGKIYLQKNDDTRLIGFTACIRPRTNKQPIILESFQITEGEGISLETVTSLIEMVKKLVNLPYLEFEDTAVRIKNMQVGTGNLTLLVEARVGQIPST</sequence>
<evidence type="ECO:0000313" key="2">
    <source>
        <dbReference type="Proteomes" id="UP000667802"/>
    </source>
</evidence>
<comment type="caution">
    <text evidence="1">The sequence shown here is derived from an EMBL/GenBank/DDBJ whole genome shotgun (WGS) entry which is preliminary data.</text>
</comment>
<accession>A0AAP5I3X2</accession>